<evidence type="ECO:0000259" key="1">
    <source>
        <dbReference type="Pfam" id="PF01048"/>
    </source>
</evidence>
<name>A0A840BQG4_9HYPH</name>
<reference evidence="2 3" key="1">
    <citation type="submission" date="2020-08" db="EMBL/GenBank/DDBJ databases">
        <title>Genomic Encyclopedia of Type Strains, Phase IV (KMG-IV): sequencing the most valuable type-strain genomes for metagenomic binning, comparative biology and taxonomic classification.</title>
        <authorList>
            <person name="Goeker M."/>
        </authorList>
    </citation>
    <scope>NUCLEOTIDE SEQUENCE [LARGE SCALE GENOMIC DNA]</scope>
    <source>
        <strain evidence="2 3">DSM 103737</strain>
    </source>
</reference>
<dbReference type="Proteomes" id="UP000577362">
    <property type="component" value="Unassembled WGS sequence"/>
</dbReference>
<evidence type="ECO:0000313" key="2">
    <source>
        <dbReference type="EMBL" id="MBB4015701.1"/>
    </source>
</evidence>
<feature type="domain" description="Nucleoside phosphorylase" evidence="1">
    <location>
        <begin position="138"/>
        <end position="205"/>
    </location>
</feature>
<keyword evidence="2" id="KW-0326">Glycosidase</keyword>
<dbReference type="InterPro" id="IPR000845">
    <property type="entry name" value="Nucleoside_phosphorylase_d"/>
</dbReference>
<dbReference type="EC" id="3.2.2.9" evidence="2"/>
<dbReference type="AlphaFoldDB" id="A0A840BQG4"/>
<dbReference type="SUPFAM" id="SSF53167">
    <property type="entry name" value="Purine and uridine phosphorylases"/>
    <property type="match status" value="1"/>
</dbReference>
<gene>
    <name evidence="2" type="ORF">GGR16_000707</name>
</gene>
<proteinExistence type="predicted"/>
<keyword evidence="3" id="KW-1185">Reference proteome</keyword>
<dbReference type="EMBL" id="JACIEN010000001">
    <property type="protein sequence ID" value="MBB4015701.1"/>
    <property type="molecule type" value="Genomic_DNA"/>
</dbReference>
<dbReference type="GO" id="GO:0009116">
    <property type="term" value="P:nucleoside metabolic process"/>
    <property type="evidence" value="ECO:0007669"/>
    <property type="project" value="InterPro"/>
</dbReference>
<dbReference type="InterPro" id="IPR035994">
    <property type="entry name" value="Nucleoside_phosphorylase_sf"/>
</dbReference>
<dbReference type="GO" id="GO:0008782">
    <property type="term" value="F:adenosylhomocysteine nucleosidase activity"/>
    <property type="evidence" value="ECO:0007669"/>
    <property type="project" value="UniProtKB-EC"/>
</dbReference>
<dbReference type="NCBIfam" id="TIGR01705">
    <property type="entry name" value="MTA_SAH-nuc-hyp"/>
    <property type="match status" value="1"/>
</dbReference>
<dbReference type="Pfam" id="PF01048">
    <property type="entry name" value="PNP_UDP_1"/>
    <property type="match status" value="1"/>
</dbReference>
<evidence type="ECO:0000313" key="3">
    <source>
        <dbReference type="Proteomes" id="UP000577362"/>
    </source>
</evidence>
<organism evidence="2 3">
    <name type="scientific">Chelatococcus caeni</name>
    <dbReference type="NCBI Taxonomy" id="1348468"/>
    <lineage>
        <taxon>Bacteria</taxon>
        <taxon>Pseudomonadati</taxon>
        <taxon>Pseudomonadota</taxon>
        <taxon>Alphaproteobacteria</taxon>
        <taxon>Hyphomicrobiales</taxon>
        <taxon>Chelatococcaceae</taxon>
        <taxon>Chelatococcus</taxon>
    </lineage>
</organism>
<sequence length="221" mass="23621">MQDDPRRHIAAVGGLEVLFVMATEQEYGVHLREKIDPLVTGVGPVEAGIAVAAALASLAHHERLPDLVFTLGSAGSRTLDHAGVYQVASVSYRDMDVSPLGFEKGRTPFVDEPAVIPIPHRIPGIPAASVSTGGNIVSGAAYDAIAADMVEMETFAVLRAARRFGLPIVGLRGISDGRSELTKFEDWTEYLHIIDERLAAALDIFAEAVRAGTFTLHKKAP</sequence>
<dbReference type="InterPro" id="IPR010050">
    <property type="entry name" value="MTA_SAH_nuc_hyp"/>
</dbReference>
<dbReference type="Gene3D" id="3.40.50.1580">
    <property type="entry name" value="Nucleoside phosphorylase domain"/>
    <property type="match status" value="1"/>
</dbReference>
<keyword evidence="2" id="KW-0378">Hydrolase</keyword>
<accession>A0A840BQG4</accession>
<protein>
    <submittedName>
        <fullName evidence="2">Adenosylhomocysteine nucleosidase</fullName>
        <ecNumber evidence="2">3.2.2.9</ecNumber>
    </submittedName>
</protein>
<comment type="caution">
    <text evidence="2">The sequence shown here is derived from an EMBL/GenBank/DDBJ whole genome shotgun (WGS) entry which is preliminary data.</text>
</comment>